<accession>A0A811JQV9</accession>
<gene>
    <name evidence="3" type="ORF">BOKJ2_LOCUS321</name>
</gene>
<evidence type="ECO:0000313" key="4">
    <source>
        <dbReference type="Proteomes" id="UP000614601"/>
    </source>
</evidence>
<reference evidence="3" key="1">
    <citation type="submission" date="2020-09" db="EMBL/GenBank/DDBJ databases">
        <authorList>
            <person name="Kikuchi T."/>
        </authorList>
    </citation>
    <scope>NUCLEOTIDE SEQUENCE</scope>
    <source>
        <strain evidence="3">SH1</strain>
    </source>
</reference>
<sequence length="265" mass="29754">MTIVDRVFGDYTNYHLIQYSIYPNENCTVATLKVNFSICEAFEVQLSPLSESGEKQIEFAVKTGSSDHFNFVRKTHITVLYKKGYIIADGKLVGKCPCVPAIDRRTEYDRLSTTFVIEDGCAYKIYIDPYYGMAYAPMLQRLTADNSSSDDDKIKVRVVKTNWNFYALNILAKVIGIFIGTILFAIFCVCGCQTLGREKAVSKSVCQRKRTKRNQEQIGSKEPGKVTSLEPSSSDNTSDQLKDKKGKTIDTFAKETKDSKASTVK</sequence>
<evidence type="ECO:0000256" key="2">
    <source>
        <dbReference type="SAM" id="Phobius"/>
    </source>
</evidence>
<keyword evidence="2" id="KW-0812">Transmembrane</keyword>
<dbReference type="AlphaFoldDB" id="A0A811JQV9"/>
<name>A0A811JQV9_9BILA</name>
<dbReference type="EMBL" id="CAJFCW020000001">
    <property type="protein sequence ID" value="CAG9078484.1"/>
    <property type="molecule type" value="Genomic_DNA"/>
</dbReference>
<proteinExistence type="predicted"/>
<keyword evidence="2" id="KW-1133">Transmembrane helix</keyword>
<organism evidence="3 4">
    <name type="scientific">Bursaphelenchus okinawaensis</name>
    <dbReference type="NCBI Taxonomy" id="465554"/>
    <lineage>
        <taxon>Eukaryota</taxon>
        <taxon>Metazoa</taxon>
        <taxon>Ecdysozoa</taxon>
        <taxon>Nematoda</taxon>
        <taxon>Chromadorea</taxon>
        <taxon>Rhabditida</taxon>
        <taxon>Tylenchina</taxon>
        <taxon>Tylenchomorpha</taxon>
        <taxon>Aphelenchoidea</taxon>
        <taxon>Aphelenchoididae</taxon>
        <taxon>Bursaphelenchus</taxon>
    </lineage>
</organism>
<evidence type="ECO:0000256" key="1">
    <source>
        <dbReference type="SAM" id="MobiDB-lite"/>
    </source>
</evidence>
<dbReference type="Proteomes" id="UP000614601">
    <property type="component" value="Unassembled WGS sequence"/>
</dbReference>
<dbReference type="EMBL" id="CAJFDH010000001">
    <property type="protein sequence ID" value="CAD5205637.1"/>
    <property type="molecule type" value="Genomic_DNA"/>
</dbReference>
<protein>
    <submittedName>
        <fullName evidence="3">Uncharacterized protein</fullName>
    </submittedName>
</protein>
<feature type="transmembrane region" description="Helical" evidence="2">
    <location>
        <begin position="163"/>
        <end position="187"/>
    </location>
</feature>
<keyword evidence="4" id="KW-1185">Reference proteome</keyword>
<comment type="caution">
    <text evidence="3">The sequence shown here is derived from an EMBL/GenBank/DDBJ whole genome shotgun (WGS) entry which is preliminary data.</text>
</comment>
<feature type="compositionally biased region" description="Polar residues" evidence="1">
    <location>
        <begin position="229"/>
        <end position="239"/>
    </location>
</feature>
<evidence type="ECO:0000313" key="3">
    <source>
        <dbReference type="EMBL" id="CAD5205637.1"/>
    </source>
</evidence>
<feature type="region of interest" description="Disordered" evidence="1">
    <location>
        <begin position="211"/>
        <end position="246"/>
    </location>
</feature>
<keyword evidence="2" id="KW-0472">Membrane</keyword>
<dbReference type="Proteomes" id="UP000783686">
    <property type="component" value="Unassembled WGS sequence"/>
</dbReference>